<name>A0A6C2YMV5_9BACT</name>
<evidence type="ECO:0000313" key="1">
    <source>
        <dbReference type="EMBL" id="VIP02940.1"/>
    </source>
</evidence>
<gene>
    <name evidence="1" type="ORF">GMBLW1_10200</name>
</gene>
<keyword evidence="2" id="KW-1185">Reference proteome</keyword>
<dbReference type="KEGG" id="tim:GMBLW1_10200"/>
<reference evidence="1" key="1">
    <citation type="submission" date="2019-04" db="EMBL/GenBank/DDBJ databases">
        <authorList>
            <consortium name="Science for Life Laboratories"/>
        </authorList>
    </citation>
    <scope>NUCLEOTIDE SEQUENCE</scope>
    <source>
        <strain evidence="1">MBLW1</strain>
    </source>
</reference>
<dbReference type="AlphaFoldDB" id="A0A6C2YMV5"/>
<organism evidence="1">
    <name type="scientific">Tuwongella immobilis</name>
    <dbReference type="NCBI Taxonomy" id="692036"/>
    <lineage>
        <taxon>Bacteria</taxon>
        <taxon>Pseudomonadati</taxon>
        <taxon>Planctomycetota</taxon>
        <taxon>Planctomycetia</taxon>
        <taxon>Gemmatales</taxon>
        <taxon>Gemmataceae</taxon>
        <taxon>Tuwongella</taxon>
    </lineage>
</organism>
<dbReference type="EMBL" id="LR586016">
    <property type="protein sequence ID" value="VIP02940.1"/>
    <property type="molecule type" value="Genomic_DNA"/>
</dbReference>
<dbReference type="EMBL" id="LR593887">
    <property type="protein sequence ID" value="VTS02908.1"/>
    <property type="molecule type" value="Genomic_DNA"/>
</dbReference>
<proteinExistence type="predicted"/>
<evidence type="ECO:0000313" key="2">
    <source>
        <dbReference type="Proteomes" id="UP000464378"/>
    </source>
</evidence>
<dbReference type="InParanoid" id="A0A6C2YMV5"/>
<accession>A0A6C2YMV5</accession>
<dbReference type="Proteomes" id="UP000464378">
    <property type="component" value="Chromosome"/>
</dbReference>
<protein>
    <submittedName>
        <fullName evidence="1">Uncharacterized protein</fullName>
    </submittedName>
</protein>
<sequence>MHQRRNCLLIRRHENRSTMRTLHGILQRVRCAVIQIQGRIVIAWMTICRERDDGMPTARSATGTSIEDWRIESCRPFSRSLKHKWCLEMIGTPTSQTRQTLHIMRRIPKVSHGTRSMDGELLAQGENRFQREGSDPCPTEGRHPGEAGAVEFALVGQWPFAHDSEPDGDR</sequence>